<dbReference type="RefSeq" id="XP_044555198.1">
    <property type="nucleotide sequence ID" value="XM_044696739.1"/>
</dbReference>
<protein>
    <submittedName>
        <fullName evidence="2">Uncharacterized protein</fullName>
    </submittedName>
</protein>
<reference evidence="2 3" key="1">
    <citation type="journal article" date="2018" name="BMC Genomics">
        <title>The genome of Naegleria lovaniensis, the basis for a comparative approach to unravel pathogenicity factors of the human pathogenic amoeba N. fowleri.</title>
        <authorList>
            <person name="Liechti N."/>
            <person name="Schurch N."/>
            <person name="Bruggmann R."/>
            <person name="Wittwer M."/>
        </authorList>
    </citation>
    <scope>NUCLEOTIDE SEQUENCE [LARGE SCALE GENOMIC DNA]</scope>
    <source>
        <strain evidence="2 3">ATCC 30569</strain>
    </source>
</reference>
<dbReference type="GeneID" id="68099289"/>
<keyword evidence="1" id="KW-0812">Transmembrane</keyword>
<evidence type="ECO:0000313" key="2">
    <source>
        <dbReference type="EMBL" id="KAG2393304.1"/>
    </source>
</evidence>
<keyword evidence="3" id="KW-1185">Reference proteome</keyword>
<keyword evidence="1" id="KW-1133">Transmembrane helix</keyword>
<feature type="transmembrane region" description="Helical" evidence="1">
    <location>
        <begin position="351"/>
        <end position="372"/>
    </location>
</feature>
<sequence length="433" mass="50098">MVLHGIETSHGVIVASTDSMSEVLRDEEDQTNFNGADQRDHGEDFNKCAANDHFFNSNHVMKMIAPRSDAVTEEANEIQLNYIPDGELDGQKDLVNNNDQSSTENTIQESITVISEMIPTVDQTLESLHSLRVWDEHVTNSTLWIPEIFLCIYMYIDDVFDIIQLSRTCQADLEDLQIIYGYCKGLVDYNIKSIIQKGAAEKTVPLNRLRILEVQQEHTLKTESSTEKIIIFVLAIIMLISIPYSRSIMFYIGYIIHIVATLFGSMILYVEFTDLTKYVIVGTFSLLSLGLYWFRMIDRLSLSYYFFIIGATCLCWFFRLREVSKCLVVAAFSLFSWKIFWFQLYDDVYPVHYLLMLGATLLAAWFVRVMILQSKKEFLKHKFDIEKQDIQKQISTIDVYVTERVLQLKRASEKIPLVHEGTTWSTFNVCRVM</sequence>
<evidence type="ECO:0000256" key="1">
    <source>
        <dbReference type="SAM" id="Phobius"/>
    </source>
</evidence>
<proteinExistence type="predicted"/>
<name>A0AA88H468_NAELO</name>
<evidence type="ECO:0000313" key="3">
    <source>
        <dbReference type="Proteomes" id="UP000816034"/>
    </source>
</evidence>
<organism evidence="2 3">
    <name type="scientific">Naegleria lovaniensis</name>
    <name type="common">Amoeba</name>
    <dbReference type="NCBI Taxonomy" id="51637"/>
    <lineage>
        <taxon>Eukaryota</taxon>
        <taxon>Discoba</taxon>
        <taxon>Heterolobosea</taxon>
        <taxon>Tetramitia</taxon>
        <taxon>Eutetramitia</taxon>
        <taxon>Vahlkampfiidae</taxon>
        <taxon>Naegleria</taxon>
    </lineage>
</organism>
<feature type="transmembrane region" description="Helical" evidence="1">
    <location>
        <begin position="278"/>
        <end position="296"/>
    </location>
</feature>
<dbReference type="AlphaFoldDB" id="A0AA88H468"/>
<dbReference type="Proteomes" id="UP000816034">
    <property type="component" value="Unassembled WGS sequence"/>
</dbReference>
<gene>
    <name evidence="2" type="ORF">C9374_006835</name>
</gene>
<feature type="transmembrane region" description="Helical" evidence="1">
    <location>
        <begin position="327"/>
        <end position="345"/>
    </location>
</feature>
<keyword evidence="1" id="KW-0472">Membrane</keyword>
<accession>A0AA88H468</accession>
<dbReference type="EMBL" id="PYSW02000002">
    <property type="protein sequence ID" value="KAG2393304.1"/>
    <property type="molecule type" value="Genomic_DNA"/>
</dbReference>
<comment type="caution">
    <text evidence="2">The sequence shown here is derived from an EMBL/GenBank/DDBJ whole genome shotgun (WGS) entry which is preliminary data.</text>
</comment>
<feature type="transmembrane region" description="Helical" evidence="1">
    <location>
        <begin position="229"/>
        <end position="245"/>
    </location>
</feature>
<feature type="transmembrane region" description="Helical" evidence="1">
    <location>
        <begin position="251"/>
        <end position="271"/>
    </location>
</feature>
<feature type="transmembrane region" description="Helical" evidence="1">
    <location>
        <begin position="302"/>
        <end position="320"/>
    </location>
</feature>